<name>K7YTT4_BDEBC</name>
<evidence type="ECO:0000313" key="4">
    <source>
        <dbReference type="Proteomes" id="UP000010074"/>
    </source>
</evidence>
<comment type="similarity">
    <text evidence="1">Belongs to the AHA1 family.</text>
</comment>
<gene>
    <name evidence="3" type="ORF">Bdt_1345</name>
</gene>
<evidence type="ECO:0000313" key="3">
    <source>
        <dbReference type="EMBL" id="AFY01043.1"/>
    </source>
</evidence>
<evidence type="ECO:0000259" key="2">
    <source>
        <dbReference type="Pfam" id="PF08327"/>
    </source>
</evidence>
<accession>K7YTT4</accession>
<dbReference type="AlphaFoldDB" id="K7YTT4"/>
<dbReference type="Proteomes" id="UP000010074">
    <property type="component" value="Chromosome"/>
</dbReference>
<dbReference type="KEGG" id="bbat:Bdt_1345"/>
<organism evidence="3 4">
    <name type="scientific">Bdellovibrio bacteriovorus str. Tiberius</name>
    <dbReference type="NCBI Taxonomy" id="1069642"/>
    <lineage>
        <taxon>Bacteria</taxon>
        <taxon>Pseudomonadati</taxon>
        <taxon>Bdellovibrionota</taxon>
        <taxon>Bdellovibrionia</taxon>
        <taxon>Bdellovibrionales</taxon>
        <taxon>Pseudobdellovibrionaceae</taxon>
        <taxon>Bdellovibrio</taxon>
    </lineage>
</organism>
<dbReference type="InterPro" id="IPR023393">
    <property type="entry name" value="START-like_dom_sf"/>
</dbReference>
<reference evidence="3 4" key="1">
    <citation type="journal article" date="2012" name="BMC Genomics">
        <title>Genome analysis of a simultaneously predatory and prey-independent, novel Bdellovibrio bacteriovorus from the River Tiber, supports in silico predictions of both ancient and recent lateral gene transfer from diverse bacteria.</title>
        <authorList>
            <person name="Hobley L."/>
            <person name="Lerner T.R."/>
            <person name="Williams L.E."/>
            <person name="Lambert C."/>
            <person name="Till R."/>
            <person name="Milner D.S."/>
            <person name="Basford S.M."/>
            <person name="Capeness M.J."/>
            <person name="Fenton A.K."/>
            <person name="Atterbury R.J."/>
            <person name="Harris M.A."/>
            <person name="Sockett R.E."/>
        </authorList>
    </citation>
    <scope>NUCLEOTIDE SEQUENCE [LARGE SCALE GENOMIC DNA]</scope>
    <source>
        <strain evidence="3 4">Tiberius</strain>
    </source>
</reference>
<dbReference type="PATRIC" id="fig|1069642.3.peg.1327"/>
<sequence>MSLEKLFAAFSSPQALKEWWWPDGIYTDHVDWEFRNGGKYFINMKGYEQGGSGMAGQIEEVVKNERIVMTDQFANEKGQPISAKEANMPGQWPEKGYITFEFYSEGDERSGFKLSQEGVPNELQVDCIQGWSQSFDKLQKYLEGGSAKH</sequence>
<dbReference type="InterPro" id="IPR013538">
    <property type="entry name" value="ASHA1/2-like_C"/>
</dbReference>
<dbReference type="EMBL" id="CP002930">
    <property type="protein sequence ID" value="AFY01043.1"/>
    <property type="molecule type" value="Genomic_DNA"/>
</dbReference>
<protein>
    <recommendedName>
        <fullName evidence="2">Activator of Hsp90 ATPase homologue 1/2-like C-terminal domain-containing protein</fullName>
    </recommendedName>
</protein>
<dbReference type="CDD" id="cd07814">
    <property type="entry name" value="SRPBCC_CalC_Aha1-like"/>
    <property type="match status" value="1"/>
</dbReference>
<dbReference type="HOGENOM" id="CLU_108923_6_3_7"/>
<evidence type="ECO:0000256" key="1">
    <source>
        <dbReference type="ARBA" id="ARBA00006817"/>
    </source>
</evidence>
<dbReference type="SUPFAM" id="SSF55961">
    <property type="entry name" value="Bet v1-like"/>
    <property type="match status" value="1"/>
</dbReference>
<feature type="domain" description="Activator of Hsp90 ATPase homologue 1/2-like C-terminal" evidence="2">
    <location>
        <begin position="2"/>
        <end position="143"/>
    </location>
</feature>
<dbReference type="Pfam" id="PF08327">
    <property type="entry name" value="AHSA1"/>
    <property type="match status" value="1"/>
</dbReference>
<proteinExistence type="inferred from homology"/>
<dbReference type="STRING" id="1069642.Bdt_1345"/>
<dbReference type="Gene3D" id="3.30.530.20">
    <property type="match status" value="1"/>
</dbReference>